<sequence length="86" mass="8598">MGDALVTVRDLSGVASSAEESRSGVLVWPGSAKTVGRDGPRGLEGRSGRVGEDTATDPGSGPAEGGAGRRVCWRPASRSSSSLSAV</sequence>
<feature type="region of interest" description="Disordered" evidence="1">
    <location>
        <begin position="1"/>
        <end position="86"/>
    </location>
</feature>
<evidence type="ECO:0000313" key="2">
    <source>
        <dbReference type="EMBL" id="CAL1396753.1"/>
    </source>
</evidence>
<keyword evidence="3" id="KW-1185">Reference proteome</keyword>
<evidence type="ECO:0000313" key="3">
    <source>
        <dbReference type="Proteomes" id="UP001497516"/>
    </source>
</evidence>
<reference evidence="2 3" key="1">
    <citation type="submission" date="2024-04" db="EMBL/GenBank/DDBJ databases">
        <authorList>
            <person name="Fracassetti M."/>
        </authorList>
    </citation>
    <scope>NUCLEOTIDE SEQUENCE [LARGE SCALE GENOMIC DNA]</scope>
</reference>
<dbReference type="AlphaFoldDB" id="A0AAV2FEQ5"/>
<name>A0AAV2FEQ5_9ROSI</name>
<protein>
    <submittedName>
        <fullName evidence="2">Uncharacterized protein</fullName>
    </submittedName>
</protein>
<evidence type="ECO:0000256" key="1">
    <source>
        <dbReference type="SAM" id="MobiDB-lite"/>
    </source>
</evidence>
<organism evidence="2 3">
    <name type="scientific">Linum trigynum</name>
    <dbReference type="NCBI Taxonomy" id="586398"/>
    <lineage>
        <taxon>Eukaryota</taxon>
        <taxon>Viridiplantae</taxon>
        <taxon>Streptophyta</taxon>
        <taxon>Embryophyta</taxon>
        <taxon>Tracheophyta</taxon>
        <taxon>Spermatophyta</taxon>
        <taxon>Magnoliopsida</taxon>
        <taxon>eudicotyledons</taxon>
        <taxon>Gunneridae</taxon>
        <taxon>Pentapetalae</taxon>
        <taxon>rosids</taxon>
        <taxon>fabids</taxon>
        <taxon>Malpighiales</taxon>
        <taxon>Linaceae</taxon>
        <taxon>Linum</taxon>
    </lineage>
</organism>
<accession>A0AAV2FEQ5</accession>
<feature type="compositionally biased region" description="Basic and acidic residues" evidence="1">
    <location>
        <begin position="35"/>
        <end position="52"/>
    </location>
</feature>
<proteinExistence type="predicted"/>
<gene>
    <name evidence="2" type="ORF">LTRI10_LOCUS37101</name>
</gene>
<dbReference type="EMBL" id="OZ034819">
    <property type="protein sequence ID" value="CAL1396753.1"/>
    <property type="molecule type" value="Genomic_DNA"/>
</dbReference>
<feature type="compositionally biased region" description="Low complexity" evidence="1">
    <location>
        <begin position="77"/>
        <end position="86"/>
    </location>
</feature>
<dbReference type="Proteomes" id="UP001497516">
    <property type="component" value="Chromosome 6"/>
</dbReference>